<gene>
    <name evidence="3" type="ORF">B0T25DRAFT_527648</name>
    <name evidence="2" type="ORF">B0T25DRAFT_561225</name>
</gene>
<accession>A0AAJ0H4P0</accession>
<name>A0AAJ0H4P0_9PEZI</name>
<evidence type="ECO:0000256" key="1">
    <source>
        <dbReference type="SAM" id="Phobius"/>
    </source>
</evidence>
<keyword evidence="1" id="KW-0472">Membrane</keyword>
<dbReference type="AlphaFoldDB" id="A0AAJ0H4P0"/>
<keyword evidence="4" id="KW-1185">Reference proteome</keyword>
<keyword evidence="1" id="KW-0812">Transmembrane</keyword>
<evidence type="ECO:0000313" key="2">
    <source>
        <dbReference type="EMBL" id="KAK3338629.1"/>
    </source>
</evidence>
<dbReference type="EMBL" id="JAUIQD010000001">
    <property type="protein sequence ID" value="KAK3363477.1"/>
    <property type="molecule type" value="Genomic_DNA"/>
</dbReference>
<reference evidence="2" key="2">
    <citation type="submission" date="2023-06" db="EMBL/GenBank/DDBJ databases">
        <authorList>
            <consortium name="Lawrence Berkeley National Laboratory"/>
            <person name="Haridas S."/>
            <person name="Hensen N."/>
            <person name="Bonometti L."/>
            <person name="Westerberg I."/>
            <person name="Brannstrom I.O."/>
            <person name="Guillou S."/>
            <person name="Cros-Aarteil S."/>
            <person name="Calhoun S."/>
            <person name="Kuo A."/>
            <person name="Mondo S."/>
            <person name="Pangilinan J."/>
            <person name="Riley R."/>
            <person name="Labutti K."/>
            <person name="Andreopoulos B."/>
            <person name="Lipzen A."/>
            <person name="Chen C."/>
            <person name="Yanf M."/>
            <person name="Daum C."/>
            <person name="Ng V."/>
            <person name="Clum A."/>
            <person name="Steindorff A."/>
            <person name="Ohm R."/>
            <person name="Martin F."/>
            <person name="Silar P."/>
            <person name="Natvig D."/>
            <person name="Lalanne C."/>
            <person name="Gautier V."/>
            <person name="Ament-Velasquez S.L."/>
            <person name="Kruys A."/>
            <person name="Hutchinson M.I."/>
            <person name="Powell A.J."/>
            <person name="Barry K."/>
            <person name="Miller A.N."/>
            <person name="Grigoriev I.V."/>
            <person name="Debuchy R."/>
            <person name="Gladieux P."/>
            <person name="Thoren M.H."/>
            <person name="Johannesson H."/>
        </authorList>
    </citation>
    <scope>NUCLEOTIDE SEQUENCE</scope>
    <source>
        <strain evidence="2">CBS 955.72</strain>
    </source>
</reference>
<protein>
    <submittedName>
        <fullName evidence="2">Uncharacterized protein</fullName>
    </submittedName>
</protein>
<dbReference type="EMBL" id="JAUIQD010000015">
    <property type="protein sequence ID" value="KAK3338629.1"/>
    <property type="molecule type" value="Genomic_DNA"/>
</dbReference>
<evidence type="ECO:0000313" key="4">
    <source>
        <dbReference type="Proteomes" id="UP001275084"/>
    </source>
</evidence>
<sequence length="152" mass="17353">MRCWGKGISRPDVDQRAGPLLLQKDRQADTALCKISICRQHTTLFALQVFFWVFFSVTLILTSSGEDEAGKLRDSCRLAGPDWLASRMTQRGNNERKICARGGIRSRRSRPRIPAHGSLEMRSACVLLPICHIHRCCNMMPNEMLWHLACYH</sequence>
<feature type="transmembrane region" description="Helical" evidence="1">
    <location>
        <begin position="44"/>
        <end position="63"/>
    </location>
</feature>
<comment type="caution">
    <text evidence="2">The sequence shown here is derived from an EMBL/GenBank/DDBJ whole genome shotgun (WGS) entry which is preliminary data.</text>
</comment>
<keyword evidence="1" id="KW-1133">Transmembrane helix</keyword>
<organism evidence="2 4">
    <name type="scientific">Lasiosphaeria hispida</name>
    <dbReference type="NCBI Taxonomy" id="260671"/>
    <lineage>
        <taxon>Eukaryota</taxon>
        <taxon>Fungi</taxon>
        <taxon>Dikarya</taxon>
        <taxon>Ascomycota</taxon>
        <taxon>Pezizomycotina</taxon>
        <taxon>Sordariomycetes</taxon>
        <taxon>Sordariomycetidae</taxon>
        <taxon>Sordariales</taxon>
        <taxon>Lasiosphaeriaceae</taxon>
        <taxon>Lasiosphaeria</taxon>
    </lineage>
</organism>
<evidence type="ECO:0000313" key="3">
    <source>
        <dbReference type="EMBL" id="KAK3363477.1"/>
    </source>
</evidence>
<reference evidence="2" key="1">
    <citation type="journal article" date="2023" name="Mol. Phylogenet. Evol.">
        <title>Genome-scale phylogeny and comparative genomics of the fungal order Sordariales.</title>
        <authorList>
            <person name="Hensen N."/>
            <person name="Bonometti L."/>
            <person name="Westerberg I."/>
            <person name="Brannstrom I.O."/>
            <person name="Guillou S."/>
            <person name="Cros-Aarteil S."/>
            <person name="Calhoun S."/>
            <person name="Haridas S."/>
            <person name="Kuo A."/>
            <person name="Mondo S."/>
            <person name="Pangilinan J."/>
            <person name="Riley R."/>
            <person name="LaButti K."/>
            <person name="Andreopoulos B."/>
            <person name="Lipzen A."/>
            <person name="Chen C."/>
            <person name="Yan M."/>
            <person name="Daum C."/>
            <person name="Ng V."/>
            <person name="Clum A."/>
            <person name="Steindorff A."/>
            <person name="Ohm R.A."/>
            <person name="Martin F."/>
            <person name="Silar P."/>
            <person name="Natvig D.O."/>
            <person name="Lalanne C."/>
            <person name="Gautier V."/>
            <person name="Ament-Velasquez S.L."/>
            <person name="Kruys A."/>
            <person name="Hutchinson M.I."/>
            <person name="Powell A.J."/>
            <person name="Barry K."/>
            <person name="Miller A.N."/>
            <person name="Grigoriev I.V."/>
            <person name="Debuchy R."/>
            <person name="Gladieux P."/>
            <person name="Hiltunen Thoren M."/>
            <person name="Johannesson H."/>
        </authorList>
    </citation>
    <scope>NUCLEOTIDE SEQUENCE</scope>
    <source>
        <strain evidence="2">CBS 955.72</strain>
    </source>
</reference>
<proteinExistence type="predicted"/>
<dbReference type="Proteomes" id="UP001275084">
    <property type="component" value="Unassembled WGS sequence"/>
</dbReference>